<sequence>MVVFDYGRTQQPLNKVSEPHKTIPPTKPNRILATPLLLTHLPIHLGIQIPTFKPRIPMSISATSSSSSLTPLHTPPPNSPVIMSEVQPDAIQEGASDPHAPTGTADDRKAAAALSSLDAQDDDVSGKKGTDSKALGEAMKNLNVDGEKSKEEKKKIVKVDAQDVTLLVTELELSKPKATELLRAHDGNAVKAMGAFVSSSP</sequence>
<evidence type="ECO:0000256" key="1">
    <source>
        <dbReference type="SAM" id="MobiDB-lite"/>
    </source>
</evidence>
<dbReference type="AlphaFoldDB" id="A0A6G1JUC3"/>
<dbReference type="EMBL" id="MU005784">
    <property type="protein sequence ID" value="KAF2703882.1"/>
    <property type="molecule type" value="Genomic_DNA"/>
</dbReference>
<gene>
    <name evidence="3" type="ORF">K504DRAFT_462951</name>
</gene>
<dbReference type="Proteomes" id="UP000799428">
    <property type="component" value="Unassembled WGS sequence"/>
</dbReference>
<dbReference type="OrthoDB" id="285219at2759"/>
<reference evidence="3" key="1">
    <citation type="journal article" date="2020" name="Stud. Mycol.">
        <title>101 Dothideomycetes genomes: a test case for predicting lifestyles and emergence of pathogens.</title>
        <authorList>
            <person name="Haridas S."/>
            <person name="Albert R."/>
            <person name="Binder M."/>
            <person name="Bloem J."/>
            <person name="Labutti K."/>
            <person name="Salamov A."/>
            <person name="Andreopoulos B."/>
            <person name="Baker S."/>
            <person name="Barry K."/>
            <person name="Bills G."/>
            <person name="Bluhm B."/>
            <person name="Cannon C."/>
            <person name="Castanera R."/>
            <person name="Culley D."/>
            <person name="Daum C."/>
            <person name="Ezra D."/>
            <person name="Gonzalez J."/>
            <person name="Henrissat B."/>
            <person name="Kuo A."/>
            <person name="Liang C."/>
            <person name="Lipzen A."/>
            <person name="Lutzoni F."/>
            <person name="Magnuson J."/>
            <person name="Mondo S."/>
            <person name="Nolan M."/>
            <person name="Ohm R."/>
            <person name="Pangilinan J."/>
            <person name="Park H.-J."/>
            <person name="Ramirez L."/>
            <person name="Alfaro M."/>
            <person name="Sun H."/>
            <person name="Tritt A."/>
            <person name="Yoshinaga Y."/>
            <person name="Zwiers L.-H."/>
            <person name="Turgeon B."/>
            <person name="Goodwin S."/>
            <person name="Spatafora J."/>
            <person name="Crous P."/>
            <person name="Grigoriev I."/>
        </authorList>
    </citation>
    <scope>NUCLEOTIDE SEQUENCE</scope>
    <source>
        <strain evidence="3">CBS 279.74</strain>
    </source>
</reference>
<feature type="region of interest" description="Disordered" evidence="1">
    <location>
        <begin position="60"/>
        <end position="83"/>
    </location>
</feature>
<accession>A0A6G1JUC3</accession>
<evidence type="ECO:0000313" key="4">
    <source>
        <dbReference type="Proteomes" id="UP000799428"/>
    </source>
</evidence>
<evidence type="ECO:0000313" key="3">
    <source>
        <dbReference type="EMBL" id="KAF2703882.1"/>
    </source>
</evidence>
<dbReference type="GO" id="GO:0043066">
    <property type="term" value="P:negative regulation of apoptotic process"/>
    <property type="evidence" value="ECO:0007669"/>
    <property type="project" value="TreeGrafter"/>
</dbReference>
<proteinExistence type="predicted"/>
<protein>
    <recommendedName>
        <fullName evidence="2">Nascent polypeptide-associated complex subunit alpha-like UBA domain-containing protein</fullName>
    </recommendedName>
</protein>
<feature type="domain" description="Nascent polypeptide-associated complex subunit alpha-like UBA" evidence="2">
    <location>
        <begin position="157"/>
        <end position="196"/>
    </location>
</feature>
<dbReference type="CDD" id="cd14361">
    <property type="entry name" value="UBA_HYPK"/>
    <property type="match status" value="1"/>
</dbReference>
<dbReference type="PANTHER" id="PTHR31184:SF2">
    <property type="entry name" value="HUNTINGTIN-INTERACTING PROTEIN K"/>
    <property type="match status" value="1"/>
</dbReference>
<dbReference type="InterPro" id="IPR044034">
    <property type="entry name" value="NAC-like_UBA"/>
</dbReference>
<dbReference type="Pfam" id="PF19026">
    <property type="entry name" value="UBA_HYPK"/>
    <property type="match status" value="1"/>
</dbReference>
<dbReference type="GO" id="GO:0050821">
    <property type="term" value="P:protein stabilization"/>
    <property type="evidence" value="ECO:0007669"/>
    <property type="project" value="TreeGrafter"/>
</dbReference>
<dbReference type="InterPro" id="IPR052617">
    <property type="entry name" value="Huntingtin-int_K"/>
</dbReference>
<feature type="compositionally biased region" description="Low complexity" evidence="1">
    <location>
        <begin position="60"/>
        <end position="72"/>
    </location>
</feature>
<keyword evidence="4" id="KW-1185">Reference proteome</keyword>
<evidence type="ECO:0000259" key="2">
    <source>
        <dbReference type="Pfam" id="PF19026"/>
    </source>
</evidence>
<organism evidence="3 4">
    <name type="scientific">Pleomassaria siparia CBS 279.74</name>
    <dbReference type="NCBI Taxonomy" id="1314801"/>
    <lineage>
        <taxon>Eukaryota</taxon>
        <taxon>Fungi</taxon>
        <taxon>Dikarya</taxon>
        <taxon>Ascomycota</taxon>
        <taxon>Pezizomycotina</taxon>
        <taxon>Dothideomycetes</taxon>
        <taxon>Pleosporomycetidae</taxon>
        <taxon>Pleosporales</taxon>
        <taxon>Pleomassariaceae</taxon>
        <taxon>Pleomassaria</taxon>
    </lineage>
</organism>
<dbReference type="PANTHER" id="PTHR31184">
    <property type="entry name" value="HUNTINGTIN-INTERACTING PROTEIN K FAMILY MEMBER"/>
    <property type="match status" value="1"/>
</dbReference>
<dbReference type="InterPro" id="IPR038922">
    <property type="entry name" value="HYPK_UBA"/>
</dbReference>
<name>A0A6G1JUC3_9PLEO</name>